<proteinExistence type="predicted"/>
<dbReference type="AlphaFoldDB" id="A0A7Y3T145"/>
<evidence type="ECO:0000313" key="3">
    <source>
        <dbReference type="Proteomes" id="UP000531659"/>
    </source>
</evidence>
<dbReference type="PANTHER" id="PTHR39177:SF1">
    <property type="entry name" value="ABC TRANSPORTER PERMEASE YTRC-RELATED"/>
    <property type="match status" value="1"/>
</dbReference>
<reference evidence="2 3" key="1">
    <citation type="submission" date="2020-05" db="EMBL/GenBank/DDBJ databases">
        <title>Complete genome of Clostridium estertheticum subspecies estertheticum, isolated from Vacuum packed lamb meat from New Zealand imported to Switzerland.</title>
        <authorList>
            <person name="Wambui J."/>
            <person name="Stevens M.J.A."/>
            <person name="Stephan R."/>
        </authorList>
    </citation>
    <scope>NUCLEOTIDE SEQUENCE [LARGE SCALE GENOMIC DNA]</scope>
    <source>
        <strain evidence="2 3">CEST001</strain>
    </source>
</reference>
<dbReference type="Pfam" id="PF12679">
    <property type="entry name" value="ABC2_membrane_2"/>
    <property type="match status" value="1"/>
</dbReference>
<feature type="transmembrane region" description="Helical" evidence="1">
    <location>
        <begin position="180"/>
        <end position="201"/>
    </location>
</feature>
<feature type="transmembrane region" description="Helical" evidence="1">
    <location>
        <begin position="155"/>
        <end position="173"/>
    </location>
</feature>
<organism evidence="2 3">
    <name type="scientific">Clostridium estertheticum</name>
    <dbReference type="NCBI Taxonomy" id="238834"/>
    <lineage>
        <taxon>Bacteria</taxon>
        <taxon>Bacillati</taxon>
        <taxon>Bacillota</taxon>
        <taxon>Clostridia</taxon>
        <taxon>Eubacteriales</taxon>
        <taxon>Clostridiaceae</taxon>
        <taxon>Clostridium</taxon>
    </lineage>
</organism>
<protein>
    <submittedName>
        <fullName evidence="2">ABC transporter permease subunit</fullName>
    </submittedName>
</protein>
<evidence type="ECO:0000256" key="1">
    <source>
        <dbReference type="SAM" id="Phobius"/>
    </source>
</evidence>
<feature type="transmembrane region" description="Helical" evidence="1">
    <location>
        <begin position="68"/>
        <end position="88"/>
    </location>
</feature>
<gene>
    <name evidence="2" type="ORF">HLQ16_23230</name>
</gene>
<keyword evidence="1" id="KW-0812">Transmembrane</keyword>
<feature type="transmembrane region" description="Helical" evidence="1">
    <location>
        <begin position="300"/>
        <end position="318"/>
    </location>
</feature>
<comment type="caution">
    <text evidence="2">The sequence shown here is derived from an EMBL/GenBank/DDBJ whole genome shotgun (WGS) entry which is preliminary data.</text>
</comment>
<dbReference type="GO" id="GO:0140359">
    <property type="term" value="F:ABC-type transporter activity"/>
    <property type="evidence" value="ECO:0007669"/>
    <property type="project" value="InterPro"/>
</dbReference>
<feature type="transmembrane region" description="Helical" evidence="1">
    <location>
        <begin position="324"/>
        <end position="344"/>
    </location>
</feature>
<dbReference type="RefSeq" id="WP_171299313.1">
    <property type="nucleotide sequence ID" value="NZ_CP087098.1"/>
</dbReference>
<dbReference type="PANTHER" id="PTHR39177">
    <property type="entry name" value="ABC TRANSPORTER PERMEASE YTRC-RELATED"/>
    <property type="match status" value="1"/>
</dbReference>
<dbReference type="EMBL" id="JABEYB010000047">
    <property type="protein sequence ID" value="NNU78790.1"/>
    <property type="molecule type" value="Genomic_DNA"/>
</dbReference>
<feature type="transmembrane region" description="Helical" evidence="1">
    <location>
        <begin position="20"/>
        <end position="37"/>
    </location>
</feature>
<name>A0A7Y3T145_9CLOT</name>
<accession>A0A7Y3T145</accession>
<dbReference type="InterPro" id="IPR053046">
    <property type="entry name" value="ABC-5_transporter"/>
</dbReference>
<dbReference type="Proteomes" id="UP000531659">
    <property type="component" value="Unassembled WGS sequence"/>
</dbReference>
<feature type="transmembrane region" description="Helical" evidence="1">
    <location>
        <begin position="109"/>
        <end position="135"/>
    </location>
</feature>
<keyword evidence="1" id="KW-1133">Transmembrane helix</keyword>
<dbReference type="GO" id="GO:0005886">
    <property type="term" value="C:plasma membrane"/>
    <property type="evidence" value="ECO:0007669"/>
    <property type="project" value="UniProtKB-SubCell"/>
</dbReference>
<feature type="transmembrane region" description="Helical" evidence="1">
    <location>
        <begin position="262"/>
        <end position="280"/>
    </location>
</feature>
<sequence length="351" mass="41002">MNKIINKALFYKEWINVRWVTILTIITLLFYKVYGVISQLNFNKKFMEEQGKVWTDRWFNNGLHARDHTYFIIMIFVVIILATILFIGEKTSETEGFIASMPFTRKEIIFNKWLVGVVSLLISFVVTFMILSIFYFANGSGLDATLNPYWDIVRWFFMDEFQYICIFTFVILIQAVMGNSIVSSIVGGIALLVPWFITMIVQDLVRGYYGFNEYLSIVFDKVGGWLNIYSYNTTSFNWVNIKTNSGKDTYRSYYYLNYKLKLLVLFVLTCLFLYLAYVAYKRINLEYNLRLVVFKNLKPVFIYGVSICSGLFGGSVFTNGSLRLFGIWFIIFTIVGYFISKLLLKILSSKK</sequence>
<evidence type="ECO:0000313" key="2">
    <source>
        <dbReference type="EMBL" id="NNU78790.1"/>
    </source>
</evidence>
<keyword evidence="1" id="KW-0472">Membrane</keyword>